<evidence type="ECO:0000313" key="6">
    <source>
        <dbReference type="EMBL" id="OTP78386.1"/>
    </source>
</evidence>
<dbReference type="Proteomes" id="UP000195221">
    <property type="component" value="Unassembled WGS sequence"/>
</dbReference>
<sequence>MYPLPVERWKPINRTLYKVSLPIALVIWLLPMLAVLVTSIRSSEELTQGDYWGWPKHFALFENYGTALAQTPMLGGLKTEAQHQSV</sequence>
<comment type="caution">
    <text evidence="6">The sequence shown here is derived from an EMBL/GenBank/DDBJ whole genome shotgun (WGS) entry which is preliminary data.</text>
</comment>
<dbReference type="SUPFAM" id="SSF161098">
    <property type="entry name" value="MetI-like"/>
    <property type="match status" value="1"/>
</dbReference>
<dbReference type="InterPro" id="IPR035906">
    <property type="entry name" value="MetI-like_sf"/>
</dbReference>
<dbReference type="AlphaFoldDB" id="A0A242N5F8"/>
<keyword evidence="6" id="KW-0762">Sugar transport</keyword>
<keyword evidence="6" id="KW-0813">Transport</keyword>
<keyword evidence="4 5" id="KW-0472">Membrane</keyword>
<feature type="transmembrane region" description="Helical" evidence="5">
    <location>
        <begin position="20"/>
        <end position="40"/>
    </location>
</feature>
<evidence type="ECO:0000256" key="2">
    <source>
        <dbReference type="ARBA" id="ARBA00022692"/>
    </source>
</evidence>
<gene>
    <name evidence="6" type="ORF">PAMC26577_05035</name>
</gene>
<protein>
    <submittedName>
        <fullName evidence="6">ABC-type sugar transport system, permease component</fullName>
    </submittedName>
</protein>
<comment type="subcellular location">
    <subcellularLocation>
        <location evidence="1">Membrane</location>
        <topology evidence="1">Multi-pass membrane protein</topology>
    </subcellularLocation>
</comment>
<dbReference type="GO" id="GO:0016020">
    <property type="term" value="C:membrane"/>
    <property type="evidence" value="ECO:0007669"/>
    <property type="project" value="UniProtKB-SubCell"/>
</dbReference>
<proteinExistence type="predicted"/>
<keyword evidence="3 5" id="KW-1133">Transmembrane helix</keyword>
<accession>A0A242N5F8</accession>
<reference evidence="6 7" key="1">
    <citation type="submission" date="2017-03" db="EMBL/GenBank/DDBJ databases">
        <title>Genome analysis of strain PAMC 26577.</title>
        <authorList>
            <person name="Oh H.-M."/>
            <person name="Yang J.-A."/>
        </authorList>
    </citation>
    <scope>NUCLEOTIDE SEQUENCE [LARGE SCALE GENOMIC DNA]</scope>
    <source>
        <strain evidence="6 7">PAMC 26577</strain>
    </source>
</reference>
<organism evidence="6 7">
    <name type="scientific">Caballeronia sordidicola</name>
    <name type="common">Burkholderia sordidicola</name>
    <dbReference type="NCBI Taxonomy" id="196367"/>
    <lineage>
        <taxon>Bacteria</taxon>
        <taxon>Pseudomonadati</taxon>
        <taxon>Pseudomonadota</taxon>
        <taxon>Betaproteobacteria</taxon>
        <taxon>Burkholderiales</taxon>
        <taxon>Burkholderiaceae</taxon>
        <taxon>Caballeronia</taxon>
    </lineage>
</organism>
<evidence type="ECO:0000256" key="5">
    <source>
        <dbReference type="SAM" id="Phobius"/>
    </source>
</evidence>
<evidence type="ECO:0000313" key="7">
    <source>
        <dbReference type="Proteomes" id="UP000195221"/>
    </source>
</evidence>
<dbReference type="Gene3D" id="1.10.3720.10">
    <property type="entry name" value="MetI-like"/>
    <property type="match status" value="1"/>
</dbReference>
<evidence type="ECO:0000256" key="3">
    <source>
        <dbReference type="ARBA" id="ARBA00022989"/>
    </source>
</evidence>
<keyword evidence="2 5" id="KW-0812">Transmembrane</keyword>
<name>A0A242N5F8_CABSO</name>
<evidence type="ECO:0000256" key="4">
    <source>
        <dbReference type="ARBA" id="ARBA00023136"/>
    </source>
</evidence>
<evidence type="ECO:0000256" key="1">
    <source>
        <dbReference type="ARBA" id="ARBA00004141"/>
    </source>
</evidence>
<dbReference type="EMBL" id="NBTZ01000025">
    <property type="protein sequence ID" value="OTP78386.1"/>
    <property type="molecule type" value="Genomic_DNA"/>
</dbReference>